<keyword evidence="2" id="KW-0808">Transferase</keyword>
<dbReference type="EMBL" id="JACHFK010000002">
    <property type="protein sequence ID" value="MBB5375923.1"/>
    <property type="molecule type" value="Genomic_DNA"/>
</dbReference>
<accession>A0A7W8KF11</accession>
<dbReference type="Pfam" id="PF00534">
    <property type="entry name" value="Glycos_transf_1"/>
    <property type="match status" value="1"/>
</dbReference>
<dbReference type="CDD" id="cd03801">
    <property type="entry name" value="GT4_PimA-like"/>
    <property type="match status" value="1"/>
</dbReference>
<evidence type="ECO:0000259" key="1">
    <source>
        <dbReference type="Pfam" id="PF00534"/>
    </source>
</evidence>
<reference evidence="2 3" key="1">
    <citation type="submission" date="2020-08" db="EMBL/GenBank/DDBJ databases">
        <title>Genomic Encyclopedia of Type Strains, Phase IV (KMG-IV): sequencing the most valuable type-strain genomes for metagenomic binning, comparative biology and taxonomic classification.</title>
        <authorList>
            <person name="Goeker M."/>
        </authorList>
    </citation>
    <scope>NUCLEOTIDE SEQUENCE [LARGE SCALE GENOMIC DNA]</scope>
    <source>
        <strain evidence="2 3">DSM 27521</strain>
    </source>
</reference>
<dbReference type="InterPro" id="IPR001296">
    <property type="entry name" value="Glyco_trans_1"/>
</dbReference>
<protein>
    <submittedName>
        <fullName evidence="2">Glycosyltransferase involved in cell wall biosynthesis</fullName>
    </submittedName>
</protein>
<proteinExistence type="predicted"/>
<sequence>MLTRAGNRSAIESPSADPHPRVTFHYVRLPPALRFLKEAGGPHYLLWQVAALVHARRLLRAANVDIVHHVTYGSLQGGSLLWALGRPFFFGPAGGGQMAPPQARRYFGTAWRQERLRSALTGLLTLSPLHHVLACRATRMYATNAQTARLMTRLGAKRVQLMLDSGVPDDLIASAVPARTDGALKILWVGRLLRRKALRLALESVAELTVPVHLTVVGDGPDREEVPGWIEELGLQGRVSVLGRVSWAQVMALYREQDVFLFTSMRDSFGSQLLEAASQGLPIVCLDHQGAGDFLPEGAALKVPLRGADTLATDVAAALTRFATLTDAQRRAMGEAALTFARHHRWAEKADRYLRDYGERVGA</sequence>
<dbReference type="SUPFAM" id="SSF53756">
    <property type="entry name" value="UDP-Glycosyltransferase/glycogen phosphorylase"/>
    <property type="match status" value="1"/>
</dbReference>
<feature type="domain" description="Glycosyl transferase family 1" evidence="1">
    <location>
        <begin position="181"/>
        <end position="319"/>
    </location>
</feature>
<dbReference type="InterPro" id="IPR050194">
    <property type="entry name" value="Glycosyltransferase_grp1"/>
</dbReference>
<dbReference type="AlphaFoldDB" id="A0A7W8KF11"/>
<name>A0A7W8KF11_9DEIO</name>
<comment type="caution">
    <text evidence="2">The sequence shown here is derived from an EMBL/GenBank/DDBJ whole genome shotgun (WGS) entry which is preliminary data.</text>
</comment>
<dbReference type="Proteomes" id="UP000539473">
    <property type="component" value="Unassembled WGS sequence"/>
</dbReference>
<gene>
    <name evidence="2" type="ORF">HNQ07_001380</name>
</gene>
<dbReference type="PANTHER" id="PTHR45947:SF3">
    <property type="entry name" value="SULFOQUINOVOSYL TRANSFERASE SQD2"/>
    <property type="match status" value="1"/>
</dbReference>
<dbReference type="PANTHER" id="PTHR45947">
    <property type="entry name" value="SULFOQUINOVOSYL TRANSFERASE SQD2"/>
    <property type="match status" value="1"/>
</dbReference>
<dbReference type="Gene3D" id="3.40.50.2000">
    <property type="entry name" value="Glycogen Phosphorylase B"/>
    <property type="match status" value="2"/>
</dbReference>
<dbReference type="GO" id="GO:0016757">
    <property type="term" value="F:glycosyltransferase activity"/>
    <property type="evidence" value="ECO:0007669"/>
    <property type="project" value="InterPro"/>
</dbReference>
<evidence type="ECO:0000313" key="2">
    <source>
        <dbReference type="EMBL" id="MBB5375923.1"/>
    </source>
</evidence>
<evidence type="ECO:0000313" key="3">
    <source>
        <dbReference type="Proteomes" id="UP000539473"/>
    </source>
</evidence>
<organism evidence="2 3">
    <name type="scientific">Deinococcus metalli</name>
    <dbReference type="NCBI Taxonomy" id="1141878"/>
    <lineage>
        <taxon>Bacteria</taxon>
        <taxon>Thermotogati</taxon>
        <taxon>Deinococcota</taxon>
        <taxon>Deinococci</taxon>
        <taxon>Deinococcales</taxon>
        <taxon>Deinococcaceae</taxon>
        <taxon>Deinococcus</taxon>
    </lineage>
</organism>